<dbReference type="Gene3D" id="2.60.40.1740">
    <property type="entry name" value="hypothetical protein (bacova_03559)"/>
    <property type="match status" value="1"/>
</dbReference>
<name>A0A179DD57_9SPHI</name>
<dbReference type="InterPro" id="IPR022409">
    <property type="entry name" value="PKD/Chitinase_dom"/>
</dbReference>
<dbReference type="RefSeq" id="WP_068823129.1">
    <property type="nucleotide sequence ID" value="NZ_LWHJ01000029.1"/>
</dbReference>
<comment type="caution">
    <text evidence="2">The sequence shown here is derived from an EMBL/GenBank/DDBJ whole genome shotgun (WGS) entry which is preliminary data.</text>
</comment>
<dbReference type="SMART" id="SM00089">
    <property type="entry name" value="PKD"/>
    <property type="match status" value="1"/>
</dbReference>
<dbReference type="InterPro" id="IPR035986">
    <property type="entry name" value="PKD_dom_sf"/>
</dbReference>
<evidence type="ECO:0000313" key="2">
    <source>
        <dbReference type="EMBL" id="OAQ38977.1"/>
    </source>
</evidence>
<dbReference type="InterPro" id="IPR013783">
    <property type="entry name" value="Ig-like_fold"/>
</dbReference>
<dbReference type="Proteomes" id="UP000078459">
    <property type="component" value="Unassembled WGS sequence"/>
</dbReference>
<dbReference type="PROSITE" id="PS51257">
    <property type="entry name" value="PROKAR_LIPOPROTEIN"/>
    <property type="match status" value="1"/>
</dbReference>
<reference evidence="2 3" key="2">
    <citation type="submission" date="2016-06" db="EMBL/GenBank/DDBJ databases">
        <title>Pedobacter psychrophilus sp. nov., isolated from Antarctic fragmentary rock.</title>
        <authorList>
            <person name="Svec P."/>
        </authorList>
    </citation>
    <scope>NUCLEOTIDE SEQUENCE [LARGE SCALE GENOMIC DNA]</scope>
    <source>
        <strain evidence="2 3">CCM 8644</strain>
    </source>
</reference>
<dbReference type="Pfam" id="PF00801">
    <property type="entry name" value="PKD"/>
    <property type="match status" value="1"/>
</dbReference>
<dbReference type="InterPro" id="IPR000601">
    <property type="entry name" value="PKD_dom"/>
</dbReference>
<keyword evidence="3" id="KW-1185">Reference proteome</keyword>
<accession>A0A179DD57</accession>
<sequence length="294" mass="31572">MRNYLSNHKSKISTVLVCLFLTITSCEYKEIADAPFPPETVYLTTAAIVKKGADRNGLFAGAIYRFNFVDAISPSPRFNIDLTAGRFNILSGVQRGGVTSKGAVNINVVLNTDTITTLKSAGVLPSTTEILPLDKVLIPATLQMEDGSNSALFNIGLDMAFLRSNPNKSYAIGVTISSTDRTVTNDLRSVVILINTNILVPTADFTSTLNATTKTVSLVNRSLNWVNYTWDFGDNSPLVTAEVSSINNNNRVLPAITKTYAAAGTYNITLTAVGLPFAVGQINQSVKTISVIVP</sequence>
<dbReference type="AlphaFoldDB" id="A0A179DD57"/>
<protein>
    <recommendedName>
        <fullName evidence="1">PKD domain-containing protein</fullName>
    </recommendedName>
</protein>
<gene>
    <name evidence="2" type="ORF">A5893_13140</name>
</gene>
<dbReference type="CDD" id="cd00146">
    <property type="entry name" value="PKD"/>
    <property type="match status" value="1"/>
</dbReference>
<dbReference type="PROSITE" id="PS50093">
    <property type="entry name" value="PKD"/>
    <property type="match status" value="1"/>
</dbReference>
<organism evidence="2 3">
    <name type="scientific">Pedobacter psychrophilus</name>
    <dbReference type="NCBI Taxonomy" id="1826909"/>
    <lineage>
        <taxon>Bacteria</taxon>
        <taxon>Pseudomonadati</taxon>
        <taxon>Bacteroidota</taxon>
        <taxon>Sphingobacteriia</taxon>
        <taxon>Sphingobacteriales</taxon>
        <taxon>Sphingobacteriaceae</taxon>
        <taxon>Pedobacter</taxon>
    </lineage>
</organism>
<dbReference type="OrthoDB" id="7443339at2"/>
<dbReference type="Gene3D" id="2.60.40.10">
    <property type="entry name" value="Immunoglobulins"/>
    <property type="match status" value="1"/>
</dbReference>
<evidence type="ECO:0000259" key="1">
    <source>
        <dbReference type="PROSITE" id="PS50093"/>
    </source>
</evidence>
<dbReference type="SUPFAM" id="SSF49299">
    <property type="entry name" value="PKD domain"/>
    <property type="match status" value="1"/>
</dbReference>
<evidence type="ECO:0000313" key="3">
    <source>
        <dbReference type="Proteomes" id="UP000078459"/>
    </source>
</evidence>
<proteinExistence type="predicted"/>
<feature type="domain" description="PKD" evidence="1">
    <location>
        <begin position="226"/>
        <end position="272"/>
    </location>
</feature>
<dbReference type="STRING" id="1826909.A5893_13140"/>
<reference evidence="2 3" key="1">
    <citation type="submission" date="2016-04" db="EMBL/GenBank/DDBJ databases">
        <authorList>
            <person name="Evans L.H."/>
            <person name="Alamgir A."/>
            <person name="Owens N."/>
            <person name="Weber N.D."/>
            <person name="Virtaneva K."/>
            <person name="Barbian K."/>
            <person name="Babar A."/>
            <person name="Rosenke K."/>
        </authorList>
    </citation>
    <scope>NUCLEOTIDE SEQUENCE [LARGE SCALE GENOMIC DNA]</scope>
    <source>
        <strain evidence="2 3">CCM 8644</strain>
    </source>
</reference>
<dbReference type="EMBL" id="LWHJ01000029">
    <property type="protein sequence ID" value="OAQ38977.1"/>
    <property type="molecule type" value="Genomic_DNA"/>
</dbReference>